<evidence type="ECO:0000313" key="2">
    <source>
        <dbReference type="Proteomes" id="UP000035352"/>
    </source>
</evidence>
<protein>
    <submittedName>
        <fullName evidence="1">Uncharacterized protein</fullName>
    </submittedName>
</protein>
<name>A0A0G3BFB4_9BURK</name>
<dbReference type="RefSeq" id="WP_047193964.1">
    <property type="nucleotide sequence ID" value="NZ_CP011371.1"/>
</dbReference>
<keyword evidence="2" id="KW-1185">Reference proteome</keyword>
<dbReference type="AlphaFoldDB" id="A0A0G3BFB4"/>
<dbReference type="STRING" id="413882.AAW51_1316"/>
<dbReference type="KEGG" id="pbh:AAW51_1316"/>
<accession>A0A0G3BFB4</accession>
<dbReference type="Proteomes" id="UP000035352">
    <property type="component" value="Chromosome"/>
</dbReference>
<sequence length="64" mass="7316">MDMHTQKAHWIERFAARLLAHNETDQRQDALEWAAMAWQEYGGQHCPERAAEAFSLACSGAQGW</sequence>
<evidence type="ECO:0000313" key="1">
    <source>
        <dbReference type="EMBL" id="AKJ28007.1"/>
    </source>
</evidence>
<reference evidence="1 2" key="1">
    <citation type="submission" date="2015-05" db="EMBL/GenBank/DDBJ databases">
        <authorList>
            <person name="Tang B."/>
            <person name="Yu Y."/>
        </authorList>
    </citation>
    <scope>NUCLEOTIDE SEQUENCE [LARGE SCALE GENOMIC DNA]</scope>
    <source>
        <strain evidence="1 2">DSM 7029</strain>
    </source>
</reference>
<proteinExistence type="predicted"/>
<organism evidence="1 2">
    <name type="scientific">Caldimonas brevitalea</name>
    <dbReference type="NCBI Taxonomy" id="413882"/>
    <lineage>
        <taxon>Bacteria</taxon>
        <taxon>Pseudomonadati</taxon>
        <taxon>Pseudomonadota</taxon>
        <taxon>Betaproteobacteria</taxon>
        <taxon>Burkholderiales</taxon>
        <taxon>Sphaerotilaceae</taxon>
        <taxon>Caldimonas</taxon>
    </lineage>
</organism>
<dbReference type="EMBL" id="CP011371">
    <property type="protein sequence ID" value="AKJ28007.1"/>
    <property type="molecule type" value="Genomic_DNA"/>
</dbReference>
<gene>
    <name evidence="1" type="ORF">AAW51_1316</name>
</gene>